<dbReference type="RefSeq" id="WP_311702622.1">
    <property type="nucleotide sequence ID" value="NZ_JAVREL010000001.1"/>
</dbReference>
<dbReference type="EMBL" id="JAVREL010000001">
    <property type="protein sequence ID" value="MDT0341493.1"/>
    <property type="molecule type" value="Genomic_DNA"/>
</dbReference>
<accession>A0ABU2MIS2</accession>
<gene>
    <name evidence="1" type="ORF">RM590_02350</name>
</gene>
<evidence type="ECO:0000313" key="1">
    <source>
        <dbReference type="EMBL" id="MDT0341493.1"/>
    </source>
</evidence>
<dbReference type="Proteomes" id="UP001183246">
    <property type="component" value="Unassembled WGS sequence"/>
</dbReference>
<proteinExistence type="predicted"/>
<comment type="caution">
    <text evidence="1">The sequence shown here is derived from an EMBL/GenBank/DDBJ whole genome shotgun (WGS) entry which is preliminary data.</text>
</comment>
<name>A0ABU2MIS2_9ACTN</name>
<protein>
    <submittedName>
        <fullName evidence="1">Uncharacterized protein</fullName>
    </submittedName>
</protein>
<reference evidence="2" key="1">
    <citation type="submission" date="2023-07" db="EMBL/GenBank/DDBJ databases">
        <title>30 novel species of actinomycetes from the DSMZ collection.</title>
        <authorList>
            <person name="Nouioui I."/>
        </authorList>
    </citation>
    <scope>NUCLEOTIDE SEQUENCE [LARGE SCALE GENOMIC DNA]</scope>
    <source>
        <strain evidence="2">DSM 44938</strain>
    </source>
</reference>
<keyword evidence="2" id="KW-1185">Reference proteome</keyword>
<evidence type="ECO:0000313" key="2">
    <source>
        <dbReference type="Proteomes" id="UP001183246"/>
    </source>
</evidence>
<sequence>MTPHPAHRIATPPGASLLVSIEVDARTVRRGDQVMIGGQEFTVSDMTALGPGRKRLVFATGEMFTMNPTTVLWAARRIDPRLRRWMRR</sequence>
<organism evidence="1 2">
    <name type="scientific">Streptomyces litchfieldiae</name>
    <dbReference type="NCBI Taxonomy" id="3075543"/>
    <lineage>
        <taxon>Bacteria</taxon>
        <taxon>Bacillati</taxon>
        <taxon>Actinomycetota</taxon>
        <taxon>Actinomycetes</taxon>
        <taxon>Kitasatosporales</taxon>
        <taxon>Streptomycetaceae</taxon>
        <taxon>Streptomyces</taxon>
    </lineage>
</organism>